<accession>A0A8T0IFF8</accession>
<sequence length="1321" mass="146819">MTMEEALEQLQAGDTKERLAGVERLQRFLDQSKKSLSEKEVTNLVDASTVLLKDNNFKVCHGTLNLLTLAAAMSGEYLKVHINQLVPAVVERLGDSKQIVRDAGRRFLLVLMEVSTPSSVADRAGSYAWTHKNWRVREEFARTVASAFNLFSATDFHFQRLHLPAVLQLLEDSNSNVREAAMLCLEEMYRHGGQNVKGELQRHHVRPAQMKEISSRFERIEPVKELVIDPSITNGSSRSSQRNFCHALSIQHGVSNGPASPSQHSNLEPKAAHSGGHQRRLSPHRRCSPTSRPMVPFDSHNGGFMSSDVGGGEGHEKSVDPIKVFSERELTKEFEKIASLLKAEQDWSVRMAAMQKLEGIIVGGAVESPCFLTLFRHFVGPLSAQLSDRRSSIVKQACQLLKILSKRLETGFESFAEAFIPVLFKSVVITVLVIAESADNCIKTMLRNCRVARALPRILECAKHDRNATLRSRCCEYALLVLERWGDSPELHRAPDLYQELIRCCSLDAVGEVRSSARACYRVYKRLWPDRARRIYSLLDPAVQKALHDEETVHTRYMSPPVRNEGDSQNHRLRQSLGMLVHSGQDFGEETSYERSKNMASSAEFANSSNTLQRKSFDTPHEKNNLQTMLQASHLKAMEIMLKGVDTSESGICAPDRLVGGSYREIHAPASAGTMRVTVDSPSARDPPHPASAPAICHHDLQQTNVQHYEYNNITSPSATIQAYSGVETSKEEENEEAIPSETNDVSPSASTGGISVGFQGPRRVLPGTDMSLESSLSKEIILDKGVKRNSIPDSHKEKLRIPDSLSSTGALSLRMNLKHTGSGRSSESSSLEENHQQGVLNPQGEISSYMDGVMTLNDVLSEGLGTHADWSARVAAFTYIQRLLQQGSKGLHEVTQNFERIMKLFSGHLDDPHWKVTQAALSALIELVPTCRRMFESYLERTLPSVFARLVDSKEAIRRLGSSALATIGDTYSIDTLLLPLLRSLDEQRIPKARMAVIEFAISALAKLAMDSSGTGSTGLLRLWLGKLAPLANDKNAKLREAAIAGIIFVYSQFDPTIVLNFILGLSIEDQSMLRRALKQFTPRIDLDLMAYLQNKIQRPKPIKSVPDQTDYTLGRAEDLTNRAFDCNDSDITGYSTNLSALEGGCKRTSNQTDRTLMHCLGHQASSLNDLKHLAPPQDSKGAEDAIVTFERNKTKELCNGVCGSHDSSTIQSFQAQFKDYHISNGNFSNKVSNTFNLQSLRASMARNLDLKRSSEIPLEGHKTYTEAYLQKSPDHELSQALQRTSDDHDNYHQSQESLGDHGGYQRISYSNLYSRSPTK</sequence>
<evidence type="ECO:0000313" key="6">
    <source>
        <dbReference type="EMBL" id="KAG0581616.1"/>
    </source>
</evidence>
<dbReference type="Pfam" id="PF12348">
    <property type="entry name" value="CLASP_N"/>
    <property type="match status" value="1"/>
</dbReference>
<dbReference type="Pfam" id="PF21041">
    <property type="entry name" value="XMAP215_CLASP_TOG"/>
    <property type="match status" value="1"/>
</dbReference>
<feature type="region of interest" description="Disordered" evidence="4">
    <location>
        <begin position="728"/>
        <end position="771"/>
    </location>
</feature>
<feature type="compositionally biased region" description="Polar residues" evidence="4">
    <location>
        <begin position="598"/>
        <end position="608"/>
    </location>
</feature>
<evidence type="ECO:0000256" key="2">
    <source>
        <dbReference type="ARBA" id="ARBA00022490"/>
    </source>
</evidence>
<feature type="region of interest" description="Disordered" evidence="4">
    <location>
        <begin position="252"/>
        <end position="318"/>
    </location>
</feature>
<feature type="domain" description="TOG" evidence="5">
    <location>
        <begin position="849"/>
        <end position="1088"/>
    </location>
</feature>
<protein>
    <recommendedName>
        <fullName evidence="5">TOG domain-containing protein</fullName>
    </recommendedName>
</protein>
<dbReference type="InterPro" id="IPR034085">
    <property type="entry name" value="TOG"/>
</dbReference>
<feature type="domain" description="TOG" evidence="5">
    <location>
        <begin position="317"/>
        <end position="561"/>
    </location>
</feature>
<dbReference type="PANTHER" id="PTHR21567">
    <property type="entry name" value="CLASP"/>
    <property type="match status" value="1"/>
</dbReference>
<comment type="subcellular location">
    <subcellularLocation>
        <location evidence="1">Cytoplasm</location>
        <location evidence="1">Cytoskeleton</location>
    </subcellularLocation>
</comment>
<dbReference type="EMBL" id="CM026424">
    <property type="protein sequence ID" value="KAG0581616.1"/>
    <property type="molecule type" value="Genomic_DNA"/>
</dbReference>
<feature type="region of interest" description="Disordered" evidence="4">
    <location>
        <begin position="588"/>
        <end position="608"/>
    </location>
</feature>
<dbReference type="PANTHER" id="PTHR21567:SF9">
    <property type="entry name" value="CLIP-ASSOCIATING PROTEIN"/>
    <property type="match status" value="1"/>
</dbReference>
<keyword evidence="2" id="KW-0963">Cytoplasm</keyword>
<proteinExistence type="predicted"/>
<dbReference type="InterPro" id="IPR011989">
    <property type="entry name" value="ARM-like"/>
</dbReference>
<dbReference type="Gene3D" id="1.25.10.10">
    <property type="entry name" value="Leucine-rich Repeat Variant"/>
    <property type="match status" value="3"/>
</dbReference>
<dbReference type="InterPro" id="IPR024395">
    <property type="entry name" value="CLASP_N_dom"/>
</dbReference>
<dbReference type="InterPro" id="IPR016024">
    <property type="entry name" value="ARM-type_fold"/>
</dbReference>
<keyword evidence="3" id="KW-0206">Cytoskeleton</keyword>
<dbReference type="Pfam" id="PF21040">
    <property type="entry name" value="CEP104-like_TOG"/>
    <property type="match status" value="1"/>
</dbReference>
<feature type="domain" description="TOG" evidence="5">
    <location>
        <begin position="2"/>
        <end position="226"/>
    </location>
</feature>
<feature type="compositionally biased region" description="Basic residues" evidence="4">
    <location>
        <begin position="276"/>
        <end position="287"/>
    </location>
</feature>
<evidence type="ECO:0000256" key="1">
    <source>
        <dbReference type="ARBA" id="ARBA00004245"/>
    </source>
</evidence>
<dbReference type="GO" id="GO:0005819">
    <property type="term" value="C:spindle"/>
    <property type="evidence" value="ECO:0007669"/>
    <property type="project" value="UniProtKB-ARBA"/>
</dbReference>
<dbReference type="GO" id="GO:0000278">
    <property type="term" value="P:mitotic cell cycle"/>
    <property type="evidence" value="ECO:0007669"/>
    <property type="project" value="UniProtKB-ARBA"/>
</dbReference>
<feature type="compositionally biased region" description="Polar residues" evidence="4">
    <location>
        <begin position="252"/>
        <end position="266"/>
    </location>
</feature>
<comment type="caution">
    <text evidence="6">The sequence shown here is derived from an EMBL/GenBank/DDBJ whole genome shotgun (WGS) entry which is preliminary data.</text>
</comment>
<gene>
    <name evidence="6" type="ORF">KC19_4G266000</name>
</gene>
<dbReference type="GO" id="GO:0000226">
    <property type="term" value="P:microtubule cytoskeleton organization"/>
    <property type="evidence" value="ECO:0007669"/>
    <property type="project" value="TreeGrafter"/>
</dbReference>
<dbReference type="InterPro" id="IPR048491">
    <property type="entry name" value="XMAP215_CLASP_TOG"/>
</dbReference>
<evidence type="ECO:0000256" key="3">
    <source>
        <dbReference type="ARBA" id="ARBA00023212"/>
    </source>
</evidence>
<evidence type="ECO:0000259" key="5">
    <source>
        <dbReference type="SMART" id="SM01349"/>
    </source>
</evidence>
<dbReference type="SMART" id="SM01349">
    <property type="entry name" value="TOG"/>
    <property type="match status" value="3"/>
</dbReference>
<feature type="region of interest" description="Disordered" evidence="4">
    <location>
        <begin position="819"/>
        <end position="845"/>
    </location>
</feature>
<dbReference type="SUPFAM" id="SSF48371">
    <property type="entry name" value="ARM repeat"/>
    <property type="match status" value="2"/>
</dbReference>
<organism evidence="6 7">
    <name type="scientific">Ceratodon purpureus</name>
    <name type="common">Fire moss</name>
    <name type="synonym">Dicranum purpureum</name>
    <dbReference type="NCBI Taxonomy" id="3225"/>
    <lineage>
        <taxon>Eukaryota</taxon>
        <taxon>Viridiplantae</taxon>
        <taxon>Streptophyta</taxon>
        <taxon>Embryophyta</taxon>
        <taxon>Bryophyta</taxon>
        <taxon>Bryophytina</taxon>
        <taxon>Bryopsida</taxon>
        <taxon>Dicranidae</taxon>
        <taxon>Pseudoditrichales</taxon>
        <taxon>Ditrichaceae</taxon>
        <taxon>Ceratodon</taxon>
    </lineage>
</organism>
<feature type="region of interest" description="Disordered" evidence="4">
    <location>
        <begin position="1274"/>
        <end position="1321"/>
    </location>
</feature>
<reference evidence="6" key="1">
    <citation type="submission" date="2020-06" db="EMBL/GenBank/DDBJ databases">
        <title>WGS assembly of Ceratodon purpureus strain R40.</title>
        <authorList>
            <person name="Carey S.B."/>
            <person name="Jenkins J."/>
            <person name="Shu S."/>
            <person name="Lovell J.T."/>
            <person name="Sreedasyam A."/>
            <person name="Maumus F."/>
            <person name="Tiley G.P."/>
            <person name="Fernandez-Pozo N."/>
            <person name="Barry K."/>
            <person name="Chen C."/>
            <person name="Wang M."/>
            <person name="Lipzen A."/>
            <person name="Daum C."/>
            <person name="Saski C.A."/>
            <person name="Payton A.C."/>
            <person name="Mcbreen J.C."/>
            <person name="Conrad R.E."/>
            <person name="Kollar L.M."/>
            <person name="Olsson S."/>
            <person name="Huttunen S."/>
            <person name="Landis J.B."/>
            <person name="Wickett N.J."/>
            <person name="Johnson M.G."/>
            <person name="Rensing S.A."/>
            <person name="Grimwood J."/>
            <person name="Schmutz J."/>
            <person name="Mcdaniel S.F."/>
        </authorList>
    </citation>
    <scope>NUCLEOTIDE SEQUENCE</scope>
    <source>
        <strain evidence="6">R40</strain>
    </source>
</reference>
<dbReference type="GO" id="GO:0005881">
    <property type="term" value="C:cytoplasmic microtubule"/>
    <property type="evidence" value="ECO:0007669"/>
    <property type="project" value="TreeGrafter"/>
</dbReference>
<name>A0A8T0IFF8_CERPU</name>
<feature type="compositionally biased region" description="Polar residues" evidence="4">
    <location>
        <begin position="741"/>
        <end position="754"/>
    </location>
</feature>
<dbReference type="Proteomes" id="UP000822688">
    <property type="component" value="Chromosome 4"/>
</dbReference>
<feature type="compositionally biased region" description="Polar residues" evidence="4">
    <location>
        <begin position="1309"/>
        <end position="1321"/>
    </location>
</feature>
<evidence type="ECO:0000313" key="7">
    <source>
        <dbReference type="Proteomes" id="UP000822688"/>
    </source>
</evidence>
<evidence type="ECO:0000256" key="4">
    <source>
        <dbReference type="SAM" id="MobiDB-lite"/>
    </source>
</evidence>
<dbReference type="GO" id="GO:0008017">
    <property type="term" value="F:microtubule binding"/>
    <property type="evidence" value="ECO:0007669"/>
    <property type="project" value="TreeGrafter"/>
</dbReference>
<keyword evidence="7" id="KW-1185">Reference proteome</keyword>